<name>A0ACC0VBL1_9HYPO</name>
<evidence type="ECO:0000313" key="2">
    <source>
        <dbReference type="Proteomes" id="UP001163324"/>
    </source>
</evidence>
<gene>
    <name evidence="1" type="ORF">N3K66_002629</name>
</gene>
<evidence type="ECO:0000313" key="1">
    <source>
        <dbReference type="EMBL" id="KAI9903277.1"/>
    </source>
</evidence>
<dbReference type="Proteomes" id="UP001163324">
    <property type="component" value="Chromosome 2"/>
</dbReference>
<protein>
    <submittedName>
        <fullName evidence="1">Uncharacterized protein</fullName>
    </submittedName>
</protein>
<sequence>MADSVDRVFVHALNTVKKIPKTGASRPPPSDRLRLYGLYKQAMEGDVDGVMERPLGGPGTTPEELQRERDKWDAWNSQKGLTRTEAKRRYIEALIETMHRYANTPDATELVQELEFVWNQIKHNAPSSSVSSPKTTRSGNLTRRFTEPANGTEGPMKVLKPMSEQDEAELRSQRQMDIEAEFDDDIEGGIERADSSAGGSRWQRRVEKAVTHLSAEVAALREQITVGREWRSKKDKSFPVWLKWAVWIATKHLLADFAVLAIVLLYMRRKKDRRLEDLVRAALRVIREYVRKILPSRG</sequence>
<proteinExistence type="predicted"/>
<accession>A0ACC0VBL1</accession>
<comment type="caution">
    <text evidence="1">The sequence shown here is derived from an EMBL/GenBank/DDBJ whole genome shotgun (WGS) entry which is preliminary data.</text>
</comment>
<reference evidence="1" key="1">
    <citation type="submission" date="2022-10" db="EMBL/GenBank/DDBJ databases">
        <title>Complete Genome of Trichothecium roseum strain YXFP-22015, a Plant Pathogen Isolated from Citrus.</title>
        <authorList>
            <person name="Wang Y."/>
            <person name="Zhu L."/>
        </authorList>
    </citation>
    <scope>NUCLEOTIDE SEQUENCE</scope>
    <source>
        <strain evidence="1">YXFP-22015</strain>
    </source>
</reference>
<keyword evidence="2" id="KW-1185">Reference proteome</keyword>
<dbReference type="EMBL" id="CM047941">
    <property type="protein sequence ID" value="KAI9903277.1"/>
    <property type="molecule type" value="Genomic_DNA"/>
</dbReference>
<organism evidence="1 2">
    <name type="scientific">Trichothecium roseum</name>
    <dbReference type="NCBI Taxonomy" id="47278"/>
    <lineage>
        <taxon>Eukaryota</taxon>
        <taxon>Fungi</taxon>
        <taxon>Dikarya</taxon>
        <taxon>Ascomycota</taxon>
        <taxon>Pezizomycotina</taxon>
        <taxon>Sordariomycetes</taxon>
        <taxon>Hypocreomycetidae</taxon>
        <taxon>Hypocreales</taxon>
        <taxon>Hypocreales incertae sedis</taxon>
        <taxon>Trichothecium</taxon>
    </lineage>
</organism>